<keyword evidence="1" id="KW-0812">Transmembrane</keyword>
<keyword evidence="3" id="KW-1185">Reference proteome</keyword>
<sequence length="145" mass="16694">MKKGLLLSVIVFFWLFFIPQLVFATSWAFPFVVWNDSIYVITDEVVPLVEQKIGKVTRYSDMEQFGGNFSNYYPKGTTYYAIEGIATTEAIAVEHEKGKYIKAVYESPYEFQGSVMNKAKMAFIAIVIAIMSFIIYYILPKFRNS</sequence>
<protein>
    <recommendedName>
        <fullName evidence="4">DUF3592 domain-containing protein</fullName>
    </recommendedName>
</protein>
<reference evidence="2 3" key="1">
    <citation type="submission" date="2022-03" db="EMBL/GenBank/DDBJ databases">
        <authorList>
            <person name="Jo J.-H."/>
            <person name="Im W.-T."/>
        </authorList>
    </citation>
    <scope>NUCLEOTIDE SEQUENCE [LARGE SCALE GENOMIC DNA]</scope>
    <source>
        <strain evidence="2 3">MA9</strain>
    </source>
</reference>
<evidence type="ECO:0000313" key="2">
    <source>
        <dbReference type="EMBL" id="MCH7323959.1"/>
    </source>
</evidence>
<gene>
    <name evidence="2" type="ORF">LZ480_19025</name>
</gene>
<comment type="caution">
    <text evidence="2">The sequence shown here is derived from an EMBL/GenBank/DDBJ whole genome shotgun (WGS) entry which is preliminary data.</text>
</comment>
<keyword evidence="1" id="KW-0472">Membrane</keyword>
<accession>A0ABS9UHX8</accession>
<evidence type="ECO:0000256" key="1">
    <source>
        <dbReference type="SAM" id="Phobius"/>
    </source>
</evidence>
<dbReference type="RefSeq" id="WP_241371119.1">
    <property type="nucleotide sequence ID" value="NZ_JAKZFC010000013.1"/>
</dbReference>
<evidence type="ECO:0008006" key="4">
    <source>
        <dbReference type="Google" id="ProtNLM"/>
    </source>
</evidence>
<organism evidence="2 3">
    <name type="scientific">Solibacillus palustris</name>
    <dbReference type="NCBI Taxonomy" id="2908203"/>
    <lineage>
        <taxon>Bacteria</taxon>
        <taxon>Bacillati</taxon>
        <taxon>Bacillota</taxon>
        <taxon>Bacilli</taxon>
        <taxon>Bacillales</taxon>
        <taxon>Caryophanaceae</taxon>
        <taxon>Solibacillus</taxon>
    </lineage>
</organism>
<proteinExistence type="predicted"/>
<evidence type="ECO:0000313" key="3">
    <source>
        <dbReference type="Proteomes" id="UP001316087"/>
    </source>
</evidence>
<name>A0ABS9UHX8_9BACL</name>
<dbReference type="Proteomes" id="UP001316087">
    <property type="component" value="Unassembled WGS sequence"/>
</dbReference>
<keyword evidence="1" id="KW-1133">Transmembrane helix</keyword>
<feature type="transmembrane region" description="Helical" evidence="1">
    <location>
        <begin position="121"/>
        <end position="139"/>
    </location>
</feature>
<dbReference type="EMBL" id="JAKZFC010000013">
    <property type="protein sequence ID" value="MCH7323959.1"/>
    <property type="molecule type" value="Genomic_DNA"/>
</dbReference>